<evidence type="ECO:0000256" key="5">
    <source>
        <dbReference type="ARBA" id="ARBA00023186"/>
    </source>
</evidence>
<gene>
    <name evidence="7" type="ORF">MGAL_10B007219</name>
</gene>
<accession>A0A8B6GDZ1</accession>
<protein>
    <recommendedName>
        <fullName evidence="6">Succinate dehydrogenase assembly factor 3</fullName>
        <shortName evidence="6">SDH assembly factor 3</shortName>
        <shortName evidence="6">SDHAF3</shortName>
    </recommendedName>
</protein>
<dbReference type="Proteomes" id="UP000596742">
    <property type="component" value="Unassembled WGS sequence"/>
</dbReference>
<dbReference type="PANTHER" id="PTHR13137:SF6">
    <property type="entry name" value="SUCCINATE DEHYDROGENASE ASSEMBLY FACTOR 3, MITOCHONDRIAL"/>
    <property type="match status" value="1"/>
</dbReference>
<keyword evidence="4 6" id="KW-0496">Mitochondrion</keyword>
<dbReference type="EMBL" id="UYJE01008280">
    <property type="protein sequence ID" value="VDI62618.1"/>
    <property type="molecule type" value="Genomic_DNA"/>
</dbReference>
<dbReference type="InterPro" id="IPR008381">
    <property type="entry name" value="SDHAF3/Sdh7"/>
</dbReference>
<comment type="similarity">
    <text evidence="2 6">Belongs to the complex I LYR family. SDHAF3 subfamily.</text>
</comment>
<dbReference type="GO" id="GO:0005758">
    <property type="term" value="C:mitochondrial intermembrane space"/>
    <property type="evidence" value="ECO:0007669"/>
    <property type="project" value="TreeGrafter"/>
</dbReference>
<dbReference type="AlphaFoldDB" id="A0A8B6GDZ1"/>
<comment type="function">
    <text evidence="6">Plays an essential role in the assembly of succinate dehydrogenase (SDH), an enzyme complex (also referred to as respiratory complex II) that is a component of both the tricarboxylic acid (TCA) cycle and the mitochondrial electron transport chain, and which couples the oxidation of succinate to fumarate with the reduction of ubiquinone (coenzyme Q) to ubiquinol. Promotes maturation of the iron-sulfur protein subunit of the SDH catalytic dimer, protecting it from the deleterious effects of oxidants. May act together with SDHAF1.</text>
</comment>
<name>A0A8B6GDZ1_MYTGA</name>
<evidence type="ECO:0000256" key="3">
    <source>
        <dbReference type="ARBA" id="ARBA00022946"/>
    </source>
</evidence>
<keyword evidence="8" id="KW-1185">Reference proteome</keyword>
<keyword evidence="5 6" id="KW-0143">Chaperone</keyword>
<keyword evidence="3" id="KW-0809">Transit peptide</keyword>
<evidence type="ECO:0000256" key="2">
    <source>
        <dbReference type="ARBA" id="ARBA00006020"/>
    </source>
</evidence>
<evidence type="ECO:0000256" key="6">
    <source>
        <dbReference type="RuleBase" id="RU368039"/>
    </source>
</evidence>
<dbReference type="CDD" id="cd20270">
    <property type="entry name" value="Complex1_LYR_SDHAF3_LYRM10"/>
    <property type="match status" value="1"/>
</dbReference>
<organism evidence="7 8">
    <name type="scientific">Mytilus galloprovincialis</name>
    <name type="common">Mediterranean mussel</name>
    <dbReference type="NCBI Taxonomy" id="29158"/>
    <lineage>
        <taxon>Eukaryota</taxon>
        <taxon>Metazoa</taxon>
        <taxon>Spiralia</taxon>
        <taxon>Lophotrochozoa</taxon>
        <taxon>Mollusca</taxon>
        <taxon>Bivalvia</taxon>
        <taxon>Autobranchia</taxon>
        <taxon>Pteriomorphia</taxon>
        <taxon>Mytilida</taxon>
        <taxon>Mytiloidea</taxon>
        <taxon>Mytilidae</taxon>
        <taxon>Mytilinae</taxon>
        <taxon>Mytilus</taxon>
    </lineage>
</organism>
<comment type="caution">
    <text evidence="7">The sequence shown here is derived from an EMBL/GenBank/DDBJ whole genome shotgun (WGS) entry which is preliminary data.</text>
</comment>
<dbReference type="Pfam" id="PF13233">
    <property type="entry name" value="Complex1_LYR_2"/>
    <property type="match status" value="1"/>
</dbReference>
<dbReference type="GO" id="GO:0034553">
    <property type="term" value="P:mitochondrial respiratory chain complex II assembly"/>
    <property type="evidence" value="ECO:0007669"/>
    <property type="project" value="UniProtKB-UniRule"/>
</dbReference>
<dbReference type="OrthoDB" id="278329at2759"/>
<evidence type="ECO:0000313" key="8">
    <source>
        <dbReference type="Proteomes" id="UP000596742"/>
    </source>
</evidence>
<comment type="subunit">
    <text evidence="6">Interacts with the iron-sulfur protein subunit within the SDH catalytic dimer.</text>
</comment>
<comment type="subcellular location">
    <subcellularLocation>
        <location evidence="1 6">Mitochondrion matrix</location>
    </subcellularLocation>
</comment>
<sequence length="116" mass="13413">MSAPNISQVSRVRALYKAILRIHRGLPLQMKAMGDQYVKDEFKRHKDAPPLETGIFMDEWTKYYLTIGKQLAARKKVQTIGVDLSPELLDCFQNDQVAQLYELFKETNKPLNNDDN</sequence>
<evidence type="ECO:0000256" key="4">
    <source>
        <dbReference type="ARBA" id="ARBA00023128"/>
    </source>
</evidence>
<evidence type="ECO:0000256" key="1">
    <source>
        <dbReference type="ARBA" id="ARBA00004305"/>
    </source>
</evidence>
<dbReference type="GO" id="GO:0005759">
    <property type="term" value="C:mitochondrial matrix"/>
    <property type="evidence" value="ECO:0007669"/>
    <property type="project" value="UniProtKB-SubCell"/>
</dbReference>
<evidence type="ECO:0000313" key="7">
    <source>
        <dbReference type="EMBL" id="VDI62618.1"/>
    </source>
</evidence>
<proteinExistence type="inferred from homology"/>
<reference evidence="7" key="1">
    <citation type="submission" date="2018-11" db="EMBL/GenBank/DDBJ databases">
        <authorList>
            <person name="Alioto T."/>
            <person name="Alioto T."/>
        </authorList>
    </citation>
    <scope>NUCLEOTIDE SEQUENCE</scope>
</reference>
<dbReference type="PANTHER" id="PTHR13137">
    <property type="entry name" value="DC11 ACN9 HOMOLOG"/>
    <property type="match status" value="1"/>
</dbReference>
<dbReference type="GO" id="GO:0006105">
    <property type="term" value="P:succinate metabolic process"/>
    <property type="evidence" value="ECO:0007669"/>
    <property type="project" value="TreeGrafter"/>
</dbReference>